<reference evidence="2" key="1">
    <citation type="submission" date="2013-09" db="EMBL/GenBank/DDBJ databases">
        <title>Corchorus olitorius genome sequencing.</title>
        <authorList>
            <person name="Alam M."/>
            <person name="Haque M.S."/>
            <person name="Islam M.S."/>
            <person name="Emdad E.M."/>
            <person name="Islam M.M."/>
            <person name="Ahmed B."/>
            <person name="Halim A."/>
            <person name="Hossen Q.M.M."/>
            <person name="Hossain M.Z."/>
            <person name="Ahmed R."/>
            <person name="Khan M.M."/>
            <person name="Islam R."/>
            <person name="Rashid M.M."/>
            <person name="Khan S.A."/>
            <person name="Rahman M.S."/>
            <person name="Alam M."/>
            <person name="Yahiya A.S."/>
            <person name="Khan M.S."/>
            <person name="Azam M.S."/>
            <person name="Haque T."/>
            <person name="Lashkar M.Z.H."/>
            <person name="Akhand A.I."/>
            <person name="Morshed G."/>
            <person name="Roy S."/>
            <person name="Uddin K.S."/>
            <person name="Rabeya T."/>
            <person name="Hossain A.S."/>
            <person name="Chowdhury A."/>
            <person name="Snigdha A.R."/>
            <person name="Mortoza M.S."/>
            <person name="Matin S.A."/>
            <person name="Hoque S.M.E."/>
            <person name="Islam M.K."/>
            <person name="Roy D.K."/>
            <person name="Haider R."/>
            <person name="Moosa M.M."/>
            <person name="Elias S.M."/>
            <person name="Hasan A.M."/>
            <person name="Jahan S."/>
            <person name="Shafiuddin M."/>
            <person name="Mahmood N."/>
            <person name="Shommy N.S."/>
        </authorList>
    </citation>
    <scope>NUCLEOTIDE SEQUENCE [LARGE SCALE GENOMIC DNA]</scope>
    <source>
        <strain evidence="2">cv. O-4</strain>
    </source>
</reference>
<protein>
    <submittedName>
        <fullName evidence="1">Uncharacterized protein</fullName>
    </submittedName>
</protein>
<dbReference type="Proteomes" id="UP000187203">
    <property type="component" value="Unassembled WGS sequence"/>
</dbReference>
<organism evidence="1 2">
    <name type="scientific">Corchorus olitorius</name>
    <dbReference type="NCBI Taxonomy" id="93759"/>
    <lineage>
        <taxon>Eukaryota</taxon>
        <taxon>Viridiplantae</taxon>
        <taxon>Streptophyta</taxon>
        <taxon>Embryophyta</taxon>
        <taxon>Tracheophyta</taxon>
        <taxon>Spermatophyta</taxon>
        <taxon>Magnoliopsida</taxon>
        <taxon>eudicotyledons</taxon>
        <taxon>Gunneridae</taxon>
        <taxon>Pentapetalae</taxon>
        <taxon>rosids</taxon>
        <taxon>malvids</taxon>
        <taxon>Malvales</taxon>
        <taxon>Malvaceae</taxon>
        <taxon>Grewioideae</taxon>
        <taxon>Apeibeae</taxon>
        <taxon>Corchorus</taxon>
    </lineage>
</organism>
<dbReference type="AlphaFoldDB" id="A0A1R3HQT8"/>
<evidence type="ECO:0000313" key="1">
    <source>
        <dbReference type="EMBL" id="OMO72745.1"/>
    </source>
</evidence>
<sequence length="62" mass="6975">MEGSIFGGVAGEVSLVCGECGDEFICEENGEWECICHWEPDMDQLALLLKDRNERENANLIR</sequence>
<dbReference type="EMBL" id="AWUE01019606">
    <property type="protein sequence ID" value="OMO72745.1"/>
    <property type="molecule type" value="Genomic_DNA"/>
</dbReference>
<keyword evidence="2" id="KW-1185">Reference proteome</keyword>
<comment type="caution">
    <text evidence="1">The sequence shown here is derived from an EMBL/GenBank/DDBJ whole genome shotgun (WGS) entry which is preliminary data.</text>
</comment>
<accession>A0A1R3HQT8</accession>
<proteinExistence type="predicted"/>
<evidence type="ECO:0000313" key="2">
    <source>
        <dbReference type="Proteomes" id="UP000187203"/>
    </source>
</evidence>
<gene>
    <name evidence="1" type="ORF">COLO4_27476</name>
</gene>
<name>A0A1R3HQT8_9ROSI</name>